<keyword evidence="6" id="KW-0283">Flagellar rotation</keyword>
<dbReference type="PANTHER" id="PTHR43484">
    <property type="match status" value="1"/>
</dbReference>
<dbReference type="OrthoDB" id="9790303at2"/>
<name>A0A1L9NT61_9RHOB</name>
<dbReference type="GO" id="GO:0009425">
    <property type="term" value="C:bacterial-type flagellum basal body"/>
    <property type="evidence" value="ECO:0007669"/>
    <property type="project" value="InterPro"/>
</dbReference>
<comment type="caution">
    <text evidence="9">The sequence shown here is derived from an EMBL/GenBank/DDBJ whole genome shotgun (WGS) entry which is preliminary data.</text>
</comment>
<evidence type="ECO:0000256" key="5">
    <source>
        <dbReference type="ARBA" id="ARBA00022500"/>
    </source>
</evidence>
<dbReference type="InterPro" id="IPR036429">
    <property type="entry name" value="SpoA-like_sf"/>
</dbReference>
<dbReference type="GO" id="GO:0071973">
    <property type="term" value="P:bacterial-type flagellum-dependent cell motility"/>
    <property type="evidence" value="ECO:0007669"/>
    <property type="project" value="InterPro"/>
</dbReference>
<dbReference type="STRING" id="696762.PFRI_32730"/>
<evidence type="ECO:0000313" key="10">
    <source>
        <dbReference type="Proteomes" id="UP000184514"/>
    </source>
</evidence>
<keyword evidence="9" id="KW-0282">Flagellum</keyword>
<dbReference type="Proteomes" id="UP000184514">
    <property type="component" value="Unassembled WGS sequence"/>
</dbReference>
<dbReference type="PANTHER" id="PTHR43484:SF1">
    <property type="entry name" value="FLAGELLAR MOTOR SWITCH PROTEIN FLIN"/>
    <property type="match status" value="1"/>
</dbReference>
<organism evidence="9 10">
    <name type="scientific">Planktotalea frisia</name>
    <dbReference type="NCBI Taxonomy" id="696762"/>
    <lineage>
        <taxon>Bacteria</taxon>
        <taxon>Pseudomonadati</taxon>
        <taxon>Pseudomonadota</taxon>
        <taxon>Alphaproteobacteria</taxon>
        <taxon>Rhodobacterales</taxon>
        <taxon>Paracoccaceae</taxon>
        <taxon>Planktotalea</taxon>
    </lineage>
</organism>
<comment type="subcellular location">
    <subcellularLocation>
        <location evidence="1">Cell membrane</location>
        <topology evidence="1">Peripheral membrane protein</topology>
        <orientation evidence="1">Cytoplasmic side</orientation>
    </subcellularLocation>
</comment>
<dbReference type="InterPro" id="IPR001172">
    <property type="entry name" value="FliN_T3SS_HrcQb"/>
</dbReference>
<keyword evidence="9" id="KW-0969">Cilium</keyword>
<protein>
    <recommendedName>
        <fullName evidence="3">Flagellar motor switch protein FliN</fullName>
    </recommendedName>
</protein>
<dbReference type="Gene3D" id="2.30.330.10">
    <property type="entry name" value="SpoA-like"/>
    <property type="match status" value="1"/>
</dbReference>
<evidence type="ECO:0000256" key="1">
    <source>
        <dbReference type="ARBA" id="ARBA00004413"/>
    </source>
</evidence>
<dbReference type="PRINTS" id="PR00956">
    <property type="entry name" value="FLGMOTORFLIN"/>
</dbReference>
<evidence type="ECO:0000259" key="8">
    <source>
        <dbReference type="Pfam" id="PF01052"/>
    </source>
</evidence>
<comment type="similarity">
    <text evidence="2">Belongs to the FliN/MopA/SpaO family.</text>
</comment>
<dbReference type="Pfam" id="PF01052">
    <property type="entry name" value="FliMN_C"/>
    <property type="match status" value="1"/>
</dbReference>
<feature type="domain" description="Flagellar motor switch protein FliN-like C-terminal" evidence="8">
    <location>
        <begin position="14"/>
        <end position="86"/>
    </location>
</feature>
<accession>A0A1L9NT61</accession>
<evidence type="ECO:0000256" key="6">
    <source>
        <dbReference type="ARBA" id="ARBA00022779"/>
    </source>
</evidence>
<dbReference type="InterPro" id="IPR001543">
    <property type="entry name" value="FliN-like_C"/>
</dbReference>
<evidence type="ECO:0000256" key="2">
    <source>
        <dbReference type="ARBA" id="ARBA00009226"/>
    </source>
</evidence>
<dbReference type="GO" id="GO:0006935">
    <property type="term" value="P:chemotaxis"/>
    <property type="evidence" value="ECO:0007669"/>
    <property type="project" value="UniProtKB-KW"/>
</dbReference>
<evidence type="ECO:0000256" key="7">
    <source>
        <dbReference type="ARBA" id="ARBA00023136"/>
    </source>
</evidence>
<evidence type="ECO:0000256" key="3">
    <source>
        <dbReference type="ARBA" id="ARBA00021897"/>
    </source>
</evidence>
<dbReference type="RefSeq" id="WP_072631782.1">
    <property type="nucleotide sequence ID" value="NZ_MLCB01000178.1"/>
</dbReference>
<dbReference type="SUPFAM" id="SSF101801">
    <property type="entry name" value="Surface presentation of antigens (SPOA)"/>
    <property type="match status" value="1"/>
</dbReference>
<reference evidence="9 10" key="1">
    <citation type="submission" date="2016-10" db="EMBL/GenBank/DDBJ databases">
        <title>Genome sequence of Planktotalea frisia SH6-1.</title>
        <authorList>
            <person name="Poehlein A."/>
            <person name="Bakenhus I."/>
            <person name="Voget S."/>
            <person name="Brinkhoff T."/>
            <person name="Simon M."/>
        </authorList>
    </citation>
    <scope>NUCLEOTIDE SEQUENCE [LARGE SCALE GENOMIC DNA]</scope>
    <source>
        <strain evidence="9 10">SH6-1</strain>
    </source>
</reference>
<keyword evidence="10" id="KW-1185">Reference proteome</keyword>
<dbReference type="GO" id="GO:0003774">
    <property type="term" value="F:cytoskeletal motor activity"/>
    <property type="evidence" value="ECO:0007669"/>
    <property type="project" value="InterPro"/>
</dbReference>
<dbReference type="InterPro" id="IPR051469">
    <property type="entry name" value="FliN/MopA/SpaO"/>
</dbReference>
<evidence type="ECO:0000313" key="9">
    <source>
        <dbReference type="EMBL" id="OJI92488.1"/>
    </source>
</evidence>
<keyword evidence="9" id="KW-0966">Cell projection</keyword>
<dbReference type="AlphaFoldDB" id="A0A1L9NT61"/>
<keyword evidence="5" id="KW-0145">Chemotaxis</keyword>
<proteinExistence type="inferred from homology"/>
<dbReference type="EMBL" id="MLCB01000178">
    <property type="protein sequence ID" value="OJI92488.1"/>
    <property type="molecule type" value="Genomic_DNA"/>
</dbReference>
<evidence type="ECO:0000256" key="4">
    <source>
        <dbReference type="ARBA" id="ARBA00022475"/>
    </source>
</evidence>
<keyword evidence="4" id="KW-1003">Cell membrane</keyword>
<keyword evidence="7" id="KW-0472">Membrane</keyword>
<dbReference type="GO" id="GO:0005886">
    <property type="term" value="C:plasma membrane"/>
    <property type="evidence" value="ECO:0007669"/>
    <property type="project" value="UniProtKB-SubCell"/>
</dbReference>
<gene>
    <name evidence="9" type="primary">fliN</name>
    <name evidence="9" type="ORF">PFRI_32730</name>
</gene>
<sequence>MPDETPKSKTTPFSNVPVEITVSVGRARPSIRDLLDLTENSVLTLDKTVDAPVDLFIGDRLVGRGQLEEAEEEAPEMLAVRITEIVEPDMGTL</sequence>